<evidence type="ECO:0000313" key="3">
    <source>
        <dbReference type="Proteomes" id="UP001313282"/>
    </source>
</evidence>
<gene>
    <name evidence="2" type="ORF">TWF718_005366</name>
</gene>
<dbReference type="AlphaFoldDB" id="A0AAN8N083"/>
<protein>
    <submittedName>
        <fullName evidence="2">Uncharacterized protein</fullName>
    </submittedName>
</protein>
<organism evidence="2 3">
    <name type="scientific">Orbilia javanica</name>
    <dbReference type="NCBI Taxonomy" id="47235"/>
    <lineage>
        <taxon>Eukaryota</taxon>
        <taxon>Fungi</taxon>
        <taxon>Dikarya</taxon>
        <taxon>Ascomycota</taxon>
        <taxon>Pezizomycotina</taxon>
        <taxon>Orbiliomycetes</taxon>
        <taxon>Orbiliales</taxon>
        <taxon>Orbiliaceae</taxon>
        <taxon>Orbilia</taxon>
    </lineage>
</organism>
<sequence length="233" mass="22912">MAASKPKKPVGPKAQLNAQDGKNSSDSPTTAVEAAAALLAITKISTSDPKEPGNIKASPRPDATSAPTKKNNLDPQAMLFIPGAIDICPKGSNPRPHSLPPRPPQKNTTEAEAETPDDGTPAPDPGATNAGATYAGATDAGTTDSGAPDSGATDAGATDARATDAGATDAVATDAGATNSGARNGETISPEATAATIPRGQHTSAVPLCVGSIYAILPRPGVPTASPGYGAGF</sequence>
<feature type="compositionally biased region" description="Polar residues" evidence="1">
    <location>
        <begin position="65"/>
        <end position="74"/>
    </location>
</feature>
<comment type="caution">
    <text evidence="2">The sequence shown here is derived from an EMBL/GenBank/DDBJ whole genome shotgun (WGS) entry which is preliminary data.</text>
</comment>
<evidence type="ECO:0000313" key="2">
    <source>
        <dbReference type="EMBL" id="KAK6347525.1"/>
    </source>
</evidence>
<proteinExistence type="predicted"/>
<accession>A0AAN8N083</accession>
<feature type="compositionally biased region" description="Low complexity" evidence="1">
    <location>
        <begin position="118"/>
        <end position="178"/>
    </location>
</feature>
<dbReference type="Proteomes" id="UP001313282">
    <property type="component" value="Unassembled WGS sequence"/>
</dbReference>
<feature type="compositionally biased region" description="Polar residues" evidence="1">
    <location>
        <begin position="16"/>
        <end position="30"/>
    </location>
</feature>
<feature type="region of interest" description="Disordered" evidence="1">
    <location>
        <begin position="1"/>
        <end position="199"/>
    </location>
</feature>
<evidence type="ECO:0000256" key="1">
    <source>
        <dbReference type="SAM" id="MobiDB-lite"/>
    </source>
</evidence>
<reference evidence="2 3" key="1">
    <citation type="submission" date="2019-10" db="EMBL/GenBank/DDBJ databases">
        <authorList>
            <person name="Palmer J.M."/>
        </authorList>
    </citation>
    <scope>NUCLEOTIDE SEQUENCE [LARGE SCALE GENOMIC DNA]</scope>
    <source>
        <strain evidence="2 3">TWF718</strain>
    </source>
</reference>
<feature type="compositionally biased region" description="Basic residues" evidence="1">
    <location>
        <begin position="1"/>
        <end position="10"/>
    </location>
</feature>
<keyword evidence="3" id="KW-1185">Reference proteome</keyword>
<dbReference type="EMBL" id="JAVHNR010000003">
    <property type="protein sequence ID" value="KAK6347525.1"/>
    <property type="molecule type" value="Genomic_DNA"/>
</dbReference>
<name>A0AAN8N083_9PEZI</name>